<proteinExistence type="predicted"/>
<feature type="non-terminal residue" evidence="1">
    <location>
        <position position="1"/>
    </location>
</feature>
<dbReference type="OrthoDB" id="2924818at2759"/>
<evidence type="ECO:0000313" key="1">
    <source>
        <dbReference type="EMBL" id="KAF2025767.1"/>
    </source>
</evidence>
<protein>
    <submittedName>
        <fullName evidence="1">Uncharacterized protein</fullName>
    </submittedName>
</protein>
<evidence type="ECO:0000313" key="2">
    <source>
        <dbReference type="Proteomes" id="UP000799777"/>
    </source>
</evidence>
<accession>A0A9P4H1A9</accession>
<keyword evidence="2" id="KW-1185">Reference proteome</keyword>
<reference evidence="1" key="1">
    <citation type="journal article" date="2020" name="Stud. Mycol.">
        <title>101 Dothideomycetes genomes: a test case for predicting lifestyles and emergence of pathogens.</title>
        <authorList>
            <person name="Haridas S."/>
            <person name="Albert R."/>
            <person name="Binder M."/>
            <person name="Bloem J."/>
            <person name="Labutti K."/>
            <person name="Salamov A."/>
            <person name="Andreopoulos B."/>
            <person name="Baker S."/>
            <person name="Barry K."/>
            <person name="Bills G."/>
            <person name="Bluhm B."/>
            <person name="Cannon C."/>
            <person name="Castanera R."/>
            <person name="Culley D."/>
            <person name="Daum C."/>
            <person name="Ezra D."/>
            <person name="Gonzalez J."/>
            <person name="Henrissat B."/>
            <person name="Kuo A."/>
            <person name="Liang C."/>
            <person name="Lipzen A."/>
            <person name="Lutzoni F."/>
            <person name="Magnuson J."/>
            <person name="Mondo S."/>
            <person name="Nolan M."/>
            <person name="Ohm R."/>
            <person name="Pangilinan J."/>
            <person name="Park H.-J."/>
            <person name="Ramirez L."/>
            <person name="Alfaro M."/>
            <person name="Sun H."/>
            <person name="Tritt A."/>
            <person name="Yoshinaga Y."/>
            <person name="Zwiers L.-H."/>
            <person name="Turgeon B."/>
            <person name="Goodwin S."/>
            <person name="Spatafora J."/>
            <person name="Crous P."/>
            <person name="Grigoriev I."/>
        </authorList>
    </citation>
    <scope>NUCLEOTIDE SEQUENCE</scope>
    <source>
        <strain evidence="1">CBS 110217</strain>
    </source>
</reference>
<dbReference type="InterPro" id="IPR036568">
    <property type="entry name" value="GGCT-like_sf"/>
</dbReference>
<comment type="caution">
    <text evidence="1">The sequence shown here is derived from an EMBL/GenBank/DDBJ whole genome shotgun (WGS) entry which is preliminary data.</text>
</comment>
<dbReference type="EMBL" id="ML978257">
    <property type="protein sequence ID" value="KAF2025767.1"/>
    <property type="molecule type" value="Genomic_DNA"/>
</dbReference>
<sequence length="122" mass="13749">VVYGSLKFLSPRNEAALDDSEGVPWLYEKQWHEVARVNGDNQVVGKVKVMIYVDVTRQDEGAIAADCVALINKAIRETVPLGLPRSCVDKYLRPWMPKIREVDENREIELVRVMRAKAAAVA</sequence>
<dbReference type="AlphaFoldDB" id="A0A9P4H1A9"/>
<dbReference type="Gene3D" id="3.10.490.10">
    <property type="entry name" value="Gamma-glutamyl cyclotransferase-like"/>
    <property type="match status" value="1"/>
</dbReference>
<dbReference type="SUPFAM" id="SSF110857">
    <property type="entry name" value="Gamma-glutamyl cyclotransferase-like"/>
    <property type="match status" value="1"/>
</dbReference>
<gene>
    <name evidence="1" type="ORF">EK21DRAFT_75638</name>
</gene>
<name>A0A9P4H1A9_9PLEO</name>
<dbReference type="Proteomes" id="UP000799777">
    <property type="component" value="Unassembled WGS sequence"/>
</dbReference>
<organism evidence="1 2">
    <name type="scientific">Setomelanomma holmii</name>
    <dbReference type="NCBI Taxonomy" id="210430"/>
    <lineage>
        <taxon>Eukaryota</taxon>
        <taxon>Fungi</taxon>
        <taxon>Dikarya</taxon>
        <taxon>Ascomycota</taxon>
        <taxon>Pezizomycotina</taxon>
        <taxon>Dothideomycetes</taxon>
        <taxon>Pleosporomycetidae</taxon>
        <taxon>Pleosporales</taxon>
        <taxon>Pleosporineae</taxon>
        <taxon>Phaeosphaeriaceae</taxon>
        <taxon>Setomelanomma</taxon>
    </lineage>
</organism>